<dbReference type="InterPro" id="IPR016024">
    <property type="entry name" value="ARM-type_fold"/>
</dbReference>
<evidence type="ECO:0000313" key="2">
    <source>
        <dbReference type="Proteomes" id="UP000321408"/>
    </source>
</evidence>
<evidence type="ECO:0000313" key="1">
    <source>
        <dbReference type="EMBL" id="QEE16402.1"/>
    </source>
</evidence>
<dbReference type="AlphaFoldDB" id="A0A5B9DBC0"/>
<dbReference type="EMBL" id="CP042905">
    <property type="protein sequence ID" value="QEE16402.1"/>
    <property type="molecule type" value="Genomic_DNA"/>
</dbReference>
<accession>A0A5B9DBC0</accession>
<dbReference type="SUPFAM" id="SSF48371">
    <property type="entry name" value="ARM repeat"/>
    <property type="match status" value="1"/>
</dbReference>
<reference evidence="1 2" key="2">
    <citation type="journal article" date="2024" name="Int. J. Syst. Evol. Microbiol.">
        <title>Promethearchaeum syntrophicum gen. nov., sp. nov., an anaerobic, obligately syntrophic archaeon, the first isolate of the lineage 'Asgard' archaea, and proposal of the new archaeal phylum Promethearchaeota phyl. nov. and kingdom Promethearchaeati regn. nov.</title>
        <authorList>
            <person name="Imachi H."/>
            <person name="Nobu M.K."/>
            <person name="Kato S."/>
            <person name="Takaki Y."/>
            <person name="Miyazaki M."/>
            <person name="Miyata M."/>
            <person name="Ogawara M."/>
            <person name="Saito Y."/>
            <person name="Sakai S."/>
            <person name="Tahara Y.O."/>
            <person name="Takano Y."/>
            <person name="Tasumi E."/>
            <person name="Uematsu K."/>
            <person name="Yoshimura T."/>
            <person name="Itoh T."/>
            <person name="Ohkuma M."/>
            <person name="Takai K."/>
        </authorList>
    </citation>
    <scope>NUCLEOTIDE SEQUENCE [LARGE SCALE GENOMIC DNA]</scope>
    <source>
        <strain evidence="1 2">MK-D1</strain>
    </source>
</reference>
<evidence type="ECO:0008006" key="3">
    <source>
        <dbReference type="Google" id="ProtNLM"/>
    </source>
</evidence>
<reference evidence="1 2" key="1">
    <citation type="journal article" date="2020" name="Nature">
        <title>Isolation of an archaeon at the prokaryote-eukaryote interface.</title>
        <authorList>
            <person name="Imachi H."/>
            <person name="Nobu M.K."/>
            <person name="Nakahara N."/>
            <person name="Morono Y."/>
            <person name="Ogawara M."/>
            <person name="Takaki Y."/>
            <person name="Takano Y."/>
            <person name="Uematsu K."/>
            <person name="Ikuta T."/>
            <person name="Ito M."/>
            <person name="Matsui Y."/>
            <person name="Miyazaki M."/>
            <person name="Murata K."/>
            <person name="Saito Y."/>
            <person name="Sakai S."/>
            <person name="Song C."/>
            <person name="Tasumi E."/>
            <person name="Yamanaka Y."/>
            <person name="Yamaguchi T."/>
            <person name="Kamagata Y."/>
            <person name="Tamaki H."/>
            <person name="Takai K."/>
        </authorList>
    </citation>
    <scope>NUCLEOTIDE SEQUENCE [LARGE SCALE GENOMIC DNA]</scope>
    <source>
        <strain evidence="1 2">MK-D1</strain>
    </source>
</reference>
<dbReference type="RefSeq" id="WP_147663283.1">
    <property type="nucleotide sequence ID" value="NZ_CP042905.2"/>
</dbReference>
<dbReference type="KEGG" id="psyt:DSAG12_02232"/>
<dbReference type="Gene3D" id="1.25.40.290">
    <property type="entry name" value="ARM repeat domains"/>
    <property type="match status" value="1"/>
</dbReference>
<keyword evidence="2" id="KW-1185">Reference proteome</keyword>
<sequence>MEILDLLRADPSVYVRKSVGNNLKDLSKYMPEKILKLTKKWVKNANIEVNNELASKSKKERGEKHFYLIWTIKHGLRWLKARNPEYFSQIQEILGKNYILYFDEKKNRTAKPK</sequence>
<dbReference type="GeneID" id="41330222"/>
<organism evidence="1 2">
    <name type="scientific">Promethearchaeum syntrophicum</name>
    <dbReference type="NCBI Taxonomy" id="2594042"/>
    <lineage>
        <taxon>Archaea</taxon>
        <taxon>Promethearchaeati</taxon>
        <taxon>Promethearchaeota</taxon>
        <taxon>Promethearchaeia</taxon>
        <taxon>Promethearchaeales</taxon>
        <taxon>Promethearchaeaceae</taxon>
        <taxon>Promethearchaeum</taxon>
    </lineage>
</organism>
<dbReference type="Proteomes" id="UP000321408">
    <property type="component" value="Chromosome"/>
</dbReference>
<gene>
    <name evidence="1" type="ORF">DSAG12_02232</name>
</gene>
<name>A0A5B9DBC0_9ARCH</name>
<proteinExistence type="predicted"/>
<dbReference type="OrthoDB" id="78049at2157"/>
<protein>
    <recommendedName>
        <fullName evidence="3">DNA alkylation repair enzyme</fullName>
    </recommendedName>
</protein>